<dbReference type="AlphaFoldDB" id="A0A836MSY4"/>
<organism evidence="1 2">
    <name type="scientific">Snodgrassella communis</name>
    <dbReference type="NCBI Taxonomy" id="2946699"/>
    <lineage>
        <taxon>Bacteria</taxon>
        <taxon>Pseudomonadati</taxon>
        <taxon>Pseudomonadota</taxon>
        <taxon>Betaproteobacteria</taxon>
        <taxon>Neisseriales</taxon>
        <taxon>Neisseriaceae</taxon>
        <taxon>Snodgrassella</taxon>
    </lineage>
</organism>
<dbReference type="EMBL" id="JFZV01000001">
    <property type="protein sequence ID" value="KDN15665.1"/>
    <property type="molecule type" value="Genomic_DNA"/>
</dbReference>
<protein>
    <submittedName>
        <fullName evidence="1">Uncharacterized protein</fullName>
    </submittedName>
</protein>
<gene>
    <name evidence="1" type="ORF">SALWKB29_0084</name>
</gene>
<evidence type="ECO:0000313" key="1">
    <source>
        <dbReference type="EMBL" id="KDN15665.1"/>
    </source>
</evidence>
<proteinExistence type="predicted"/>
<dbReference type="Proteomes" id="UP000027170">
    <property type="component" value="Unassembled WGS sequence"/>
</dbReference>
<sequence>MLDSAFSRPAKYLNSDQKYRKILMFDNRGYRETGVIYLTVTLYD</sequence>
<keyword evidence="2" id="KW-1185">Reference proteome</keyword>
<accession>A0A836MSY4</accession>
<name>A0A836MSY4_9NEIS</name>
<evidence type="ECO:0000313" key="2">
    <source>
        <dbReference type="Proteomes" id="UP000027170"/>
    </source>
</evidence>
<comment type="caution">
    <text evidence="1">The sequence shown here is derived from an EMBL/GenBank/DDBJ whole genome shotgun (WGS) entry which is preliminary data.</text>
</comment>
<reference evidence="1 2" key="1">
    <citation type="submission" date="2014-03" db="EMBL/GenBank/DDBJ databases">
        <title>The genomes of two eusocial bee gut symbionts.</title>
        <authorList>
            <person name="Kwong W.K."/>
            <person name="Engel P."/>
            <person name="Koch H."/>
            <person name="Moran N.A."/>
        </authorList>
    </citation>
    <scope>NUCLEOTIDE SEQUENCE [LARGE SCALE GENOMIC DNA]</scope>
    <source>
        <strain evidence="2">wkB29</strain>
    </source>
</reference>